<evidence type="ECO:0000256" key="6">
    <source>
        <dbReference type="ARBA" id="ARBA00023040"/>
    </source>
</evidence>
<organism evidence="16 17">
    <name type="scientific">Pelusios castaneus</name>
    <name type="common">West African mud turtle</name>
    <dbReference type="NCBI Taxonomy" id="367368"/>
    <lineage>
        <taxon>Eukaryota</taxon>
        <taxon>Metazoa</taxon>
        <taxon>Chordata</taxon>
        <taxon>Craniata</taxon>
        <taxon>Vertebrata</taxon>
        <taxon>Euteleostomi</taxon>
        <taxon>Archelosauria</taxon>
        <taxon>Testudinata</taxon>
        <taxon>Testudines</taxon>
        <taxon>Pleurodira</taxon>
        <taxon>Pelomedusidae</taxon>
        <taxon>Pelusios</taxon>
    </lineage>
</organism>
<reference evidence="16" key="2">
    <citation type="submission" date="2025-09" db="UniProtKB">
        <authorList>
            <consortium name="Ensembl"/>
        </authorList>
    </citation>
    <scope>IDENTIFICATION</scope>
</reference>
<dbReference type="GO" id="GO:0030425">
    <property type="term" value="C:dendrite"/>
    <property type="evidence" value="ECO:0007669"/>
    <property type="project" value="TreeGrafter"/>
</dbReference>
<dbReference type="GO" id="GO:0016907">
    <property type="term" value="F:G protein-coupled acetylcholine receptor activity"/>
    <property type="evidence" value="ECO:0007669"/>
    <property type="project" value="TreeGrafter"/>
</dbReference>
<proteinExistence type="inferred from homology"/>
<dbReference type="PRINTS" id="PR00237">
    <property type="entry name" value="GPCRRHODOPSN"/>
</dbReference>
<dbReference type="PRINTS" id="PR01471">
    <property type="entry name" value="HISTAMINEH3R"/>
</dbReference>
<sequence>MNNNSTGGLPVAETCNERITSPTSNLGPQFTLVVLVLLAILMVLLALITVFGNGLVILAFLVNKNLRHRSNYFFLNLAISDFLVGAFCIPLYIPYILTGKWIFGRLLCKLWLVVDYLMCTASAFNIVLISYDRFVSVTKAVTYRIQQGITSNTIARMVSVWVFAFLLYAPAIIIWEHVAGCSIVPDGECYVEFYYTWYFLLCASVFEFFIPCISVAYFNMHIYWDIKKRKRNRLRSTVSISKRVSVPSKGNGQPSRVSFLLKKEIPSLDLETEDGLSTSSRTQTPPQVMDCSHLSTTSGNDRSAALKVKTRSKLHKDKQIAKSLAIIVSVFAICWAPYSLLMILRAACHGECVYEFLYEITFWLLWLNSSVNPFLYPLCHVRFRKAFMKILCPKRLAVLPPSSQSSLREPN</sequence>
<evidence type="ECO:0000256" key="14">
    <source>
        <dbReference type="SAM" id="Phobius"/>
    </source>
</evidence>
<dbReference type="Proteomes" id="UP000694393">
    <property type="component" value="Unplaced"/>
</dbReference>
<feature type="transmembrane region" description="Helical" evidence="14">
    <location>
        <begin position="195"/>
        <end position="224"/>
    </location>
</feature>
<dbReference type="PANTHER" id="PTHR24247:SF199">
    <property type="entry name" value="HISTAMINE H4 RECEPTOR"/>
    <property type="match status" value="1"/>
</dbReference>
<keyword evidence="11 13" id="KW-0807">Transducer</keyword>
<dbReference type="GO" id="GO:0045202">
    <property type="term" value="C:synapse"/>
    <property type="evidence" value="ECO:0007669"/>
    <property type="project" value="TreeGrafter"/>
</dbReference>
<evidence type="ECO:0000256" key="13">
    <source>
        <dbReference type="RuleBase" id="RU000688"/>
    </source>
</evidence>
<keyword evidence="10" id="KW-0325">Glycoprotein</keyword>
<evidence type="ECO:0000256" key="11">
    <source>
        <dbReference type="ARBA" id="ARBA00023224"/>
    </source>
</evidence>
<reference evidence="16" key="1">
    <citation type="submission" date="2025-08" db="UniProtKB">
        <authorList>
            <consortium name="Ensembl"/>
        </authorList>
    </citation>
    <scope>IDENTIFICATION</scope>
</reference>
<feature type="transmembrane region" description="Helical" evidence="14">
    <location>
        <begin position="30"/>
        <end position="61"/>
    </location>
</feature>
<evidence type="ECO:0000256" key="10">
    <source>
        <dbReference type="ARBA" id="ARBA00023180"/>
    </source>
</evidence>
<dbReference type="InterPro" id="IPR000276">
    <property type="entry name" value="GPCR_Rhodpsn"/>
</dbReference>
<dbReference type="AlphaFoldDB" id="A0A8C8S155"/>
<dbReference type="Pfam" id="PF00001">
    <property type="entry name" value="7tm_1"/>
    <property type="match status" value="1"/>
</dbReference>
<comment type="subcellular location">
    <subcellularLocation>
        <location evidence="1">Cell membrane</location>
        <topology evidence="1">Multi-pass membrane protein</topology>
    </subcellularLocation>
</comment>
<dbReference type="InterPro" id="IPR017452">
    <property type="entry name" value="GPCR_Rhodpsn_7TM"/>
</dbReference>
<feature type="domain" description="G-protein coupled receptors family 1 profile" evidence="15">
    <location>
        <begin position="52"/>
        <end position="376"/>
    </location>
</feature>
<dbReference type="SMART" id="SM01381">
    <property type="entry name" value="7TM_GPCR_Srsx"/>
    <property type="match status" value="1"/>
</dbReference>
<dbReference type="GO" id="GO:0007197">
    <property type="term" value="P:adenylate cyclase-inhibiting G protein-coupled acetylcholine receptor signaling pathway"/>
    <property type="evidence" value="ECO:0007669"/>
    <property type="project" value="TreeGrafter"/>
</dbReference>
<evidence type="ECO:0000256" key="3">
    <source>
        <dbReference type="ARBA" id="ARBA00022553"/>
    </source>
</evidence>
<dbReference type="FunFam" id="1.20.1070.10:FF:000138">
    <property type="entry name" value="histamine H3 receptor"/>
    <property type="match status" value="1"/>
</dbReference>
<dbReference type="PROSITE" id="PS00237">
    <property type="entry name" value="G_PROTEIN_RECEP_F1_1"/>
    <property type="match status" value="1"/>
</dbReference>
<keyword evidence="7 14" id="KW-0472">Membrane</keyword>
<dbReference type="SUPFAM" id="SSF81321">
    <property type="entry name" value="Family A G protein-coupled receptor-like"/>
    <property type="match status" value="1"/>
</dbReference>
<dbReference type="GO" id="GO:0004993">
    <property type="term" value="F:G protein-coupled serotonin receptor activity"/>
    <property type="evidence" value="ECO:0007669"/>
    <property type="project" value="TreeGrafter"/>
</dbReference>
<evidence type="ECO:0000259" key="15">
    <source>
        <dbReference type="PROSITE" id="PS50262"/>
    </source>
</evidence>
<dbReference type="CDD" id="cd15048">
    <property type="entry name" value="7tmA_Histamine_H3R_H4R"/>
    <property type="match status" value="1"/>
</dbReference>
<keyword evidence="4 13" id="KW-0812">Transmembrane</keyword>
<keyword evidence="9 13" id="KW-0675">Receptor</keyword>
<dbReference type="InterPro" id="IPR003980">
    <property type="entry name" value="Histamine_H3_rcpt"/>
</dbReference>
<name>A0A8C8S155_9SAUR</name>
<evidence type="ECO:0000256" key="2">
    <source>
        <dbReference type="ARBA" id="ARBA00022475"/>
    </source>
</evidence>
<keyword evidence="5 14" id="KW-1133">Transmembrane helix</keyword>
<keyword evidence="17" id="KW-1185">Reference proteome</keyword>
<dbReference type="Gene3D" id="1.20.1070.10">
    <property type="entry name" value="Rhodopsin 7-helix transmembrane proteins"/>
    <property type="match status" value="1"/>
</dbReference>
<keyword evidence="8" id="KW-1015">Disulfide bond</keyword>
<dbReference type="GO" id="GO:0005886">
    <property type="term" value="C:plasma membrane"/>
    <property type="evidence" value="ECO:0007669"/>
    <property type="project" value="UniProtKB-SubCell"/>
</dbReference>
<dbReference type="PANTHER" id="PTHR24247">
    <property type="entry name" value="5-HYDROXYTRYPTAMINE RECEPTOR"/>
    <property type="match status" value="1"/>
</dbReference>
<evidence type="ECO:0000313" key="16">
    <source>
        <dbReference type="Ensembl" id="ENSPCEP00000014325.1"/>
    </source>
</evidence>
<keyword evidence="3" id="KW-0597">Phosphoprotein</keyword>
<evidence type="ECO:0000256" key="7">
    <source>
        <dbReference type="ARBA" id="ARBA00023136"/>
    </source>
</evidence>
<feature type="transmembrane region" description="Helical" evidence="14">
    <location>
        <begin position="153"/>
        <end position="175"/>
    </location>
</feature>
<evidence type="ECO:0000256" key="4">
    <source>
        <dbReference type="ARBA" id="ARBA00022692"/>
    </source>
</evidence>
<dbReference type="GO" id="GO:0004969">
    <property type="term" value="F:histamine receptor activity"/>
    <property type="evidence" value="ECO:0007669"/>
    <property type="project" value="InterPro"/>
</dbReference>
<evidence type="ECO:0000256" key="5">
    <source>
        <dbReference type="ARBA" id="ARBA00022989"/>
    </source>
</evidence>
<keyword evidence="2" id="KW-1003">Cell membrane</keyword>
<evidence type="ECO:0000256" key="12">
    <source>
        <dbReference type="ARBA" id="ARBA00074679"/>
    </source>
</evidence>
<feature type="transmembrane region" description="Helical" evidence="14">
    <location>
        <begin position="73"/>
        <end position="93"/>
    </location>
</feature>
<feature type="transmembrane region" description="Helical" evidence="14">
    <location>
        <begin position="113"/>
        <end position="132"/>
    </location>
</feature>
<evidence type="ECO:0000256" key="8">
    <source>
        <dbReference type="ARBA" id="ARBA00023157"/>
    </source>
</evidence>
<keyword evidence="6 13" id="KW-0297">G-protein coupled receptor</keyword>
<feature type="transmembrane region" description="Helical" evidence="14">
    <location>
        <begin position="320"/>
        <end position="340"/>
    </location>
</feature>
<protein>
    <recommendedName>
        <fullName evidence="12">Histamine H3 receptor</fullName>
    </recommendedName>
</protein>
<dbReference type="GO" id="GO:0007187">
    <property type="term" value="P:G protein-coupled receptor signaling pathway, coupled to cyclic nucleotide second messenger"/>
    <property type="evidence" value="ECO:0007669"/>
    <property type="project" value="TreeGrafter"/>
</dbReference>
<feature type="transmembrane region" description="Helical" evidence="14">
    <location>
        <begin position="360"/>
        <end position="379"/>
    </location>
</feature>
<accession>A0A8C8S155</accession>
<dbReference type="PROSITE" id="PS50262">
    <property type="entry name" value="G_PROTEIN_RECEP_F1_2"/>
    <property type="match status" value="1"/>
</dbReference>
<evidence type="ECO:0000313" key="17">
    <source>
        <dbReference type="Proteomes" id="UP000694393"/>
    </source>
</evidence>
<evidence type="ECO:0000256" key="9">
    <source>
        <dbReference type="ARBA" id="ARBA00023170"/>
    </source>
</evidence>
<evidence type="ECO:0000256" key="1">
    <source>
        <dbReference type="ARBA" id="ARBA00004651"/>
    </source>
</evidence>
<dbReference type="Ensembl" id="ENSPCET00000014847.1">
    <property type="protein sequence ID" value="ENSPCEP00000014325.1"/>
    <property type="gene ID" value="ENSPCEG00000011133.1"/>
</dbReference>
<comment type="similarity">
    <text evidence="13">Belongs to the G-protein coupled receptor 1 family.</text>
</comment>